<organism evidence="2 3">
    <name type="scientific">Rhodovulum iodosum</name>
    <dbReference type="NCBI Taxonomy" id="68291"/>
    <lineage>
        <taxon>Bacteria</taxon>
        <taxon>Pseudomonadati</taxon>
        <taxon>Pseudomonadota</taxon>
        <taxon>Alphaproteobacteria</taxon>
        <taxon>Rhodobacterales</taxon>
        <taxon>Paracoccaceae</taxon>
        <taxon>Rhodovulum</taxon>
    </lineage>
</organism>
<name>A0ABV3XNL8_9RHOB</name>
<evidence type="ECO:0000256" key="1">
    <source>
        <dbReference type="SAM" id="MobiDB-lite"/>
    </source>
</evidence>
<protein>
    <recommendedName>
        <fullName evidence="4">Resolvase/invertase-type recombinase catalytic domain-containing protein</fullName>
    </recommendedName>
</protein>
<reference evidence="2 3" key="1">
    <citation type="submission" date="2024-06" db="EMBL/GenBank/DDBJ databases">
        <title>Genome of Rhodovulum iodosum, a marine photoferrotroph.</title>
        <authorList>
            <person name="Bianchini G."/>
            <person name="Nikeleit V."/>
            <person name="Kappler A."/>
            <person name="Bryce C."/>
            <person name="Sanchez-Baracaldo P."/>
        </authorList>
    </citation>
    <scope>NUCLEOTIDE SEQUENCE [LARGE SCALE GENOMIC DNA]</scope>
    <source>
        <strain evidence="2 3">UT/N1</strain>
    </source>
</reference>
<evidence type="ECO:0008006" key="4">
    <source>
        <dbReference type="Google" id="ProtNLM"/>
    </source>
</evidence>
<feature type="compositionally biased region" description="Basic and acidic residues" evidence="1">
    <location>
        <begin position="60"/>
        <end position="72"/>
    </location>
</feature>
<accession>A0ABV3XNL8</accession>
<proteinExistence type="predicted"/>
<evidence type="ECO:0000313" key="2">
    <source>
        <dbReference type="EMBL" id="MEX5726804.1"/>
    </source>
</evidence>
<dbReference type="Proteomes" id="UP001560019">
    <property type="component" value="Unassembled WGS sequence"/>
</dbReference>
<comment type="caution">
    <text evidence="2">The sequence shown here is derived from an EMBL/GenBank/DDBJ whole genome shotgun (WGS) entry which is preliminary data.</text>
</comment>
<sequence length="85" mass="9367">MLQTRELTGCDMVNGYERRARSGGQPEGMVNEAAARQLLRAQIEAVLRSGLVAQRVHQRLTSERGSAHRRPGDPSPWAQGEDALD</sequence>
<keyword evidence="3" id="KW-1185">Reference proteome</keyword>
<evidence type="ECO:0000313" key="3">
    <source>
        <dbReference type="Proteomes" id="UP001560019"/>
    </source>
</evidence>
<dbReference type="EMBL" id="JBEHHI010000001">
    <property type="protein sequence ID" value="MEX5726804.1"/>
    <property type="molecule type" value="Genomic_DNA"/>
</dbReference>
<gene>
    <name evidence="2" type="ORF">Ga0609869_000157</name>
</gene>
<feature type="region of interest" description="Disordered" evidence="1">
    <location>
        <begin position="58"/>
        <end position="85"/>
    </location>
</feature>